<feature type="compositionally biased region" description="Basic and acidic residues" evidence="1">
    <location>
        <begin position="47"/>
        <end position="74"/>
    </location>
</feature>
<keyword evidence="2" id="KW-0732">Signal</keyword>
<evidence type="ECO:0000256" key="2">
    <source>
        <dbReference type="SAM" id="SignalP"/>
    </source>
</evidence>
<feature type="signal peptide" evidence="2">
    <location>
        <begin position="1"/>
        <end position="19"/>
    </location>
</feature>
<gene>
    <name evidence="3" type="ORF">BD94_3801</name>
</gene>
<evidence type="ECO:0000256" key="1">
    <source>
        <dbReference type="SAM" id="MobiDB-lite"/>
    </source>
</evidence>
<dbReference type="HOGENOM" id="CLU_166862_0_0_10"/>
<dbReference type="KEGG" id="eao:BD94_3801"/>
<accession>A0A077EIX9</accession>
<proteinExistence type="predicted"/>
<feature type="chain" id="PRO_5001718072" evidence="2">
    <location>
        <begin position="20"/>
        <end position="115"/>
    </location>
</feature>
<feature type="compositionally biased region" description="Basic and acidic residues" evidence="1">
    <location>
        <begin position="84"/>
        <end position="115"/>
    </location>
</feature>
<organism evidence="3 4">
    <name type="scientific">Elizabethkingia anophelis NUHP1</name>
    <dbReference type="NCBI Taxonomy" id="1338011"/>
    <lineage>
        <taxon>Bacteria</taxon>
        <taxon>Pseudomonadati</taxon>
        <taxon>Bacteroidota</taxon>
        <taxon>Flavobacteriia</taxon>
        <taxon>Flavobacteriales</taxon>
        <taxon>Weeksellaceae</taxon>
        <taxon>Elizabethkingia</taxon>
    </lineage>
</organism>
<dbReference type="EMBL" id="CP007547">
    <property type="protein sequence ID" value="AIL47576.1"/>
    <property type="molecule type" value="Genomic_DNA"/>
</dbReference>
<reference evidence="3 4" key="1">
    <citation type="journal article" date="2013" name="Lancet">
        <title>First case of E anophelis outbreak in an intensive-care unit.</title>
        <authorList>
            <person name="Teo J."/>
            <person name="Tan S.Y."/>
            <person name="Tay M."/>
            <person name="Ding Y."/>
            <person name="Kjelleberg S."/>
            <person name="Givskov M."/>
            <person name="Lin R.T."/>
            <person name="Yang L."/>
        </authorList>
    </citation>
    <scope>NUCLEOTIDE SEQUENCE [LARGE SCALE GENOMIC DNA]</scope>
    <source>
        <strain evidence="3 4">NUHP1</strain>
    </source>
</reference>
<name>A0A077EIX9_9FLAO</name>
<feature type="region of interest" description="Disordered" evidence="1">
    <location>
        <begin position="47"/>
        <end position="115"/>
    </location>
</feature>
<dbReference type="Proteomes" id="UP000028933">
    <property type="component" value="Chromosome"/>
</dbReference>
<dbReference type="eggNOG" id="ENOG5033HNW">
    <property type="taxonomic scope" value="Bacteria"/>
</dbReference>
<dbReference type="AlphaFoldDB" id="A0A077EIX9"/>
<evidence type="ECO:0000313" key="3">
    <source>
        <dbReference type="EMBL" id="AIL47576.1"/>
    </source>
</evidence>
<dbReference type="GeneID" id="56684822"/>
<protein>
    <submittedName>
        <fullName evidence="3">Uncharacterized protein</fullName>
    </submittedName>
</protein>
<dbReference type="RefSeq" id="WP_009086950.1">
    <property type="nucleotide sequence ID" value="NZ_CP007547.1"/>
</dbReference>
<evidence type="ECO:0000313" key="4">
    <source>
        <dbReference type="Proteomes" id="UP000028933"/>
    </source>
</evidence>
<sequence length="115" mass="12510">MKNLLSALSLALGLGFATAQTTTPRQTTPVTPVKKEVKSSVKEVKSTAKDTKTTAVKEVKATSKDAKGTVKEVKSTTTTQGVKLKKDGTPDKRYKSSQHLKKDGTPDMRYKENKK</sequence>